<evidence type="ECO:0000313" key="2">
    <source>
        <dbReference type="EMBL" id="GFS21309.1"/>
    </source>
</evidence>
<name>A0AAV4JGW9_9GAST</name>
<proteinExistence type="predicted"/>
<evidence type="ECO:0000256" key="1">
    <source>
        <dbReference type="SAM" id="MobiDB-lite"/>
    </source>
</evidence>
<accession>A0AAV4JGW9</accession>
<feature type="compositionally biased region" description="Polar residues" evidence="1">
    <location>
        <begin position="62"/>
        <end position="81"/>
    </location>
</feature>
<comment type="caution">
    <text evidence="2">The sequence shown here is derived from an EMBL/GenBank/DDBJ whole genome shotgun (WGS) entry which is preliminary data.</text>
</comment>
<feature type="region of interest" description="Disordered" evidence="1">
    <location>
        <begin position="251"/>
        <end position="325"/>
    </location>
</feature>
<evidence type="ECO:0000313" key="3">
    <source>
        <dbReference type="Proteomes" id="UP000762676"/>
    </source>
</evidence>
<feature type="compositionally biased region" description="Polar residues" evidence="1">
    <location>
        <begin position="591"/>
        <end position="607"/>
    </location>
</feature>
<feature type="region of interest" description="Disordered" evidence="1">
    <location>
        <begin position="193"/>
        <end position="221"/>
    </location>
</feature>
<keyword evidence="3" id="KW-1185">Reference proteome</keyword>
<feature type="compositionally biased region" description="Basic and acidic residues" evidence="1">
    <location>
        <begin position="82"/>
        <end position="99"/>
    </location>
</feature>
<feature type="compositionally biased region" description="Polar residues" evidence="1">
    <location>
        <begin position="274"/>
        <end position="297"/>
    </location>
</feature>
<feature type="compositionally biased region" description="Acidic residues" evidence="1">
    <location>
        <begin position="194"/>
        <end position="203"/>
    </location>
</feature>
<feature type="compositionally biased region" description="Polar residues" evidence="1">
    <location>
        <begin position="477"/>
        <end position="489"/>
    </location>
</feature>
<feature type="compositionally biased region" description="Basic and acidic residues" evidence="1">
    <location>
        <begin position="16"/>
        <end position="27"/>
    </location>
</feature>
<dbReference type="AlphaFoldDB" id="A0AAV4JGW9"/>
<feature type="compositionally biased region" description="Basic and acidic residues" evidence="1">
    <location>
        <begin position="361"/>
        <end position="375"/>
    </location>
</feature>
<feature type="compositionally biased region" description="Basic and acidic residues" evidence="1">
    <location>
        <begin position="310"/>
        <end position="324"/>
    </location>
</feature>
<dbReference type="Proteomes" id="UP000762676">
    <property type="component" value="Unassembled WGS sequence"/>
</dbReference>
<dbReference type="EMBL" id="BMAT01006870">
    <property type="protein sequence ID" value="GFS21309.1"/>
    <property type="molecule type" value="Genomic_DNA"/>
</dbReference>
<feature type="compositionally biased region" description="Basic and acidic residues" evidence="1">
    <location>
        <begin position="209"/>
        <end position="221"/>
    </location>
</feature>
<feature type="compositionally biased region" description="Basic and acidic residues" evidence="1">
    <location>
        <begin position="251"/>
        <end position="262"/>
    </location>
</feature>
<feature type="region of interest" description="Disordered" evidence="1">
    <location>
        <begin position="449"/>
        <end position="489"/>
    </location>
</feature>
<feature type="region of interest" description="Disordered" evidence="1">
    <location>
        <begin position="354"/>
        <end position="380"/>
    </location>
</feature>
<feature type="region of interest" description="Disordered" evidence="1">
    <location>
        <begin position="564"/>
        <end position="623"/>
    </location>
</feature>
<organism evidence="2 3">
    <name type="scientific">Elysia marginata</name>
    <dbReference type="NCBI Taxonomy" id="1093978"/>
    <lineage>
        <taxon>Eukaryota</taxon>
        <taxon>Metazoa</taxon>
        <taxon>Spiralia</taxon>
        <taxon>Lophotrochozoa</taxon>
        <taxon>Mollusca</taxon>
        <taxon>Gastropoda</taxon>
        <taxon>Heterobranchia</taxon>
        <taxon>Euthyneura</taxon>
        <taxon>Panpulmonata</taxon>
        <taxon>Sacoglossa</taxon>
        <taxon>Placobranchoidea</taxon>
        <taxon>Plakobranchidae</taxon>
        <taxon>Elysia</taxon>
    </lineage>
</organism>
<feature type="region of interest" description="Disordered" evidence="1">
    <location>
        <begin position="1"/>
        <end position="115"/>
    </location>
</feature>
<feature type="compositionally biased region" description="Polar residues" evidence="1">
    <location>
        <begin position="566"/>
        <end position="578"/>
    </location>
</feature>
<gene>
    <name evidence="2" type="ORF">ElyMa_003335300</name>
</gene>
<reference evidence="2 3" key="1">
    <citation type="journal article" date="2021" name="Elife">
        <title>Chloroplast acquisition without the gene transfer in kleptoplastic sea slugs, Plakobranchus ocellatus.</title>
        <authorList>
            <person name="Maeda T."/>
            <person name="Takahashi S."/>
            <person name="Yoshida T."/>
            <person name="Shimamura S."/>
            <person name="Takaki Y."/>
            <person name="Nagai Y."/>
            <person name="Toyoda A."/>
            <person name="Suzuki Y."/>
            <person name="Arimoto A."/>
            <person name="Ishii H."/>
            <person name="Satoh N."/>
            <person name="Nishiyama T."/>
            <person name="Hasebe M."/>
            <person name="Maruyama T."/>
            <person name="Minagawa J."/>
            <person name="Obokata J."/>
            <person name="Shigenobu S."/>
        </authorList>
    </citation>
    <scope>NUCLEOTIDE SEQUENCE [LARGE SCALE GENOMIC DNA]</scope>
</reference>
<protein>
    <submittedName>
        <fullName evidence="2">Uncharacterized protein</fullName>
    </submittedName>
</protein>
<sequence>MNRRRSCCRGSPAPSKADDDRKLERSDTGWGSVDISQYTNGPDEKRSPTPQPTITEYKRQKTTATDPTPSQQNPGVSSTLWHQHEISHGHYQHHRDTARRPHPCSMRARRGSDQVTARKLRLQAWDALQASQREEQHAESYEMVTLYSGTTHEQHGEVKDDRRLDMMTGNRCPPPPCAPYLHSTVVEVHASVTDLEEDEEELVENSRGSGDHSRQQSDLKKDLEKQRKLGDLPSECSDLSINIASYEDCKSADKTRNSKENDANETSGDRLSMLETTETSDSLSVTDLTDGGITSNEGALGPDGQVGNNEKSRVSDKRNIEPSKDGSVVTVDNFRHNEDNVQQEWVYVQKNSFQNVNPTNDRNDPNIKTATKESSMETAGYSNIEPIESAEEEGTQITASMSSPLQELSVSALPQITDTDILKMAQTFEKPLLNMPVIQSQLAPQTNLASSEDVYSDASSLSSPTAPLAPPHSLPTNRESIGSPHVSSTFLSPPTLPALQPAYPESPEIFDVSRRHRAYICLLRSKSYSDWSMLTQTEQNAADFPSYPIPAWNERSVTTPELEAPSTGQYFSHSTSAVESKAQETHAAESQPIQASQLSKTCTQGAITDTKKTPTRRRSYPLRNLGWDRARRVSRDESNAARERSRLELDLAQKVILRRKVIESLTPEEKLEHPAV</sequence>